<sequence>MISWLCNLIRPKICHPQQLEESESTDADGPSSTHANDNTERVAMNNGRDRRILSHWLHLLFLVPPDSPSSWRS</sequence>
<organism evidence="1 2">
    <name type="scientific">Melastoma candidum</name>
    <dbReference type="NCBI Taxonomy" id="119954"/>
    <lineage>
        <taxon>Eukaryota</taxon>
        <taxon>Viridiplantae</taxon>
        <taxon>Streptophyta</taxon>
        <taxon>Embryophyta</taxon>
        <taxon>Tracheophyta</taxon>
        <taxon>Spermatophyta</taxon>
        <taxon>Magnoliopsida</taxon>
        <taxon>eudicotyledons</taxon>
        <taxon>Gunneridae</taxon>
        <taxon>Pentapetalae</taxon>
        <taxon>rosids</taxon>
        <taxon>malvids</taxon>
        <taxon>Myrtales</taxon>
        <taxon>Melastomataceae</taxon>
        <taxon>Melastomatoideae</taxon>
        <taxon>Melastomateae</taxon>
        <taxon>Melastoma</taxon>
    </lineage>
</organism>
<keyword evidence="2" id="KW-1185">Reference proteome</keyword>
<reference evidence="2" key="1">
    <citation type="journal article" date="2023" name="Front. Plant Sci.">
        <title>Chromosomal-level genome assembly of Melastoma candidum provides insights into trichome evolution.</title>
        <authorList>
            <person name="Zhong Y."/>
            <person name="Wu W."/>
            <person name="Sun C."/>
            <person name="Zou P."/>
            <person name="Liu Y."/>
            <person name="Dai S."/>
            <person name="Zhou R."/>
        </authorList>
    </citation>
    <scope>NUCLEOTIDE SEQUENCE [LARGE SCALE GENOMIC DNA]</scope>
</reference>
<protein>
    <submittedName>
        <fullName evidence="1">Uncharacterized protein</fullName>
    </submittedName>
</protein>
<gene>
    <name evidence="1" type="ORF">MLD38_017463</name>
</gene>
<accession>A0ACB9QSL7</accession>
<comment type="caution">
    <text evidence="1">The sequence shown here is derived from an EMBL/GenBank/DDBJ whole genome shotgun (WGS) entry which is preliminary data.</text>
</comment>
<proteinExistence type="predicted"/>
<name>A0ACB9QSL7_9MYRT</name>
<dbReference type="Proteomes" id="UP001057402">
    <property type="component" value="Chromosome 5"/>
</dbReference>
<evidence type="ECO:0000313" key="2">
    <source>
        <dbReference type="Proteomes" id="UP001057402"/>
    </source>
</evidence>
<evidence type="ECO:0000313" key="1">
    <source>
        <dbReference type="EMBL" id="KAI4368966.1"/>
    </source>
</evidence>
<dbReference type="EMBL" id="CM042884">
    <property type="protein sequence ID" value="KAI4368966.1"/>
    <property type="molecule type" value="Genomic_DNA"/>
</dbReference>